<accession>A0ABP7CJ88</accession>
<dbReference type="Proteomes" id="UP001500711">
    <property type="component" value="Unassembled WGS sequence"/>
</dbReference>
<sequence>MNYVIPVLVGVAYVCLNSFVPEPHRLRFNAVMIAGAGAAYLSSGGVGMWELAFTALMTFVAYRALTSYTFVGIGWLLHTCWDVVHHVKGTPILPELAHSSLGCAICDPVIALWAFGGGPSVQSVLARVRRSKSAGSIGSSRASTEAR</sequence>
<proteinExistence type="predicted"/>
<name>A0ABP7CJ88_9PSEU</name>
<evidence type="ECO:0000313" key="2">
    <source>
        <dbReference type="Proteomes" id="UP001500711"/>
    </source>
</evidence>
<evidence type="ECO:0000313" key="1">
    <source>
        <dbReference type="EMBL" id="GAA3688715.1"/>
    </source>
</evidence>
<comment type="caution">
    <text evidence="1">The sequence shown here is derived from an EMBL/GenBank/DDBJ whole genome shotgun (WGS) entry which is preliminary data.</text>
</comment>
<keyword evidence="2" id="KW-1185">Reference proteome</keyword>
<dbReference type="RefSeq" id="WP_346137218.1">
    <property type="nucleotide sequence ID" value="NZ_BAABBE010000072.1"/>
</dbReference>
<organism evidence="1 2">
    <name type="scientific">Lentzea roselyniae</name>
    <dbReference type="NCBI Taxonomy" id="531940"/>
    <lineage>
        <taxon>Bacteria</taxon>
        <taxon>Bacillati</taxon>
        <taxon>Actinomycetota</taxon>
        <taxon>Actinomycetes</taxon>
        <taxon>Pseudonocardiales</taxon>
        <taxon>Pseudonocardiaceae</taxon>
        <taxon>Lentzea</taxon>
    </lineage>
</organism>
<dbReference type="InterPro" id="IPR046052">
    <property type="entry name" value="DUF6010"/>
</dbReference>
<protein>
    <submittedName>
        <fullName evidence="1">DUF6010 family protein</fullName>
    </submittedName>
</protein>
<reference evidence="2" key="1">
    <citation type="journal article" date="2019" name="Int. J. Syst. Evol. Microbiol.">
        <title>The Global Catalogue of Microorganisms (GCM) 10K type strain sequencing project: providing services to taxonomists for standard genome sequencing and annotation.</title>
        <authorList>
            <consortium name="The Broad Institute Genomics Platform"/>
            <consortium name="The Broad Institute Genome Sequencing Center for Infectious Disease"/>
            <person name="Wu L."/>
            <person name="Ma J."/>
        </authorList>
    </citation>
    <scope>NUCLEOTIDE SEQUENCE [LARGE SCALE GENOMIC DNA]</scope>
    <source>
        <strain evidence="2">JCM 17494</strain>
    </source>
</reference>
<gene>
    <name evidence="1" type="ORF">GCM10022267_89330</name>
</gene>
<dbReference type="Pfam" id="PF19473">
    <property type="entry name" value="DUF6010"/>
    <property type="match status" value="1"/>
</dbReference>
<dbReference type="EMBL" id="BAABBE010000072">
    <property type="protein sequence ID" value="GAA3688715.1"/>
    <property type="molecule type" value="Genomic_DNA"/>
</dbReference>